<accession>A0A4Y7NIK3</accession>
<name>A0A4Y7NIK3_9CRUS</name>
<evidence type="ECO:0000313" key="12">
    <source>
        <dbReference type="EMBL" id="SVE92972.1"/>
    </source>
</evidence>
<feature type="transmembrane region" description="Helical" evidence="11">
    <location>
        <begin position="102"/>
        <end position="119"/>
    </location>
</feature>
<comment type="pathway">
    <text evidence="2">Protein modification; protein glycosylation.</text>
</comment>
<evidence type="ECO:0000256" key="3">
    <source>
        <dbReference type="ARBA" id="ARBA00011964"/>
    </source>
</evidence>
<feature type="transmembrane region" description="Helical" evidence="11">
    <location>
        <begin position="396"/>
        <end position="414"/>
    </location>
</feature>
<protein>
    <recommendedName>
        <fullName evidence="3">dolichyl-P-Man:Man5GlcNAc2-PP-dolichol alpha-1,3-mannosyltransferase</fullName>
        <ecNumber evidence="3">2.4.1.258</ecNumber>
    </recommendedName>
</protein>
<evidence type="ECO:0000256" key="10">
    <source>
        <dbReference type="ARBA" id="ARBA00049506"/>
    </source>
</evidence>
<evidence type="ECO:0000256" key="9">
    <source>
        <dbReference type="ARBA" id="ARBA00023136"/>
    </source>
</evidence>
<feature type="transmembrane region" description="Helical" evidence="11">
    <location>
        <begin position="356"/>
        <end position="376"/>
    </location>
</feature>
<proteinExistence type="evidence at transcript level"/>
<keyword evidence="9 11" id="KW-0472">Membrane</keyword>
<dbReference type="PANTHER" id="PTHR12646">
    <property type="entry name" value="NOT56 - RELATED"/>
    <property type="match status" value="1"/>
</dbReference>
<dbReference type="EMBL" id="LR023353">
    <property type="protein sequence ID" value="SVE92972.1"/>
    <property type="molecule type" value="mRNA"/>
</dbReference>
<evidence type="ECO:0000256" key="5">
    <source>
        <dbReference type="ARBA" id="ARBA00022679"/>
    </source>
</evidence>
<keyword evidence="8 11" id="KW-1133">Transmembrane helix</keyword>
<feature type="transmembrane region" description="Helical" evidence="11">
    <location>
        <begin position="329"/>
        <end position="349"/>
    </location>
</feature>
<evidence type="ECO:0000256" key="4">
    <source>
        <dbReference type="ARBA" id="ARBA00022676"/>
    </source>
</evidence>
<evidence type="ECO:0000256" key="1">
    <source>
        <dbReference type="ARBA" id="ARBA00004477"/>
    </source>
</evidence>
<dbReference type="Pfam" id="PF05208">
    <property type="entry name" value="ALG3"/>
    <property type="match status" value="1"/>
</dbReference>
<keyword evidence="5" id="KW-0808">Transferase</keyword>
<keyword evidence="6 11" id="KW-0812">Transmembrane</keyword>
<organism evidence="12">
    <name type="scientific">Moina brachiata</name>
    <dbReference type="NCBI Taxonomy" id="675436"/>
    <lineage>
        <taxon>Eukaryota</taxon>
        <taxon>Metazoa</taxon>
        <taxon>Ecdysozoa</taxon>
        <taxon>Arthropoda</taxon>
        <taxon>Crustacea</taxon>
        <taxon>Branchiopoda</taxon>
        <taxon>Diplostraca</taxon>
        <taxon>Cladocera</taxon>
        <taxon>Anomopoda</taxon>
        <taxon>Moinidae</taxon>
        <taxon>Moina</taxon>
    </lineage>
</organism>
<dbReference type="InterPro" id="IPR007873">
    <property type="entry name" value="Glycosyltransferase_ALG3"/>
</dbReference>
<evidence type="ECO:0000256" key="7">
    <source>
        <dbReference type="ARBA" id="ARBA00022824"/>
    </source>
</evidence>
<keyword evidence="7" id="KW-0256">Endoplasmic reticulum</keyword>
<feature type="transmembrane region" description="Helical" evidence="11">
    <location>
        <begin position="215"/>
        <end position="233"/>
    </location>
</feature>
<feature type="transmembrane region" description="Helical" evidence="11">
    <location>
        <begin position="45"/>
        <end position="65"/>
    </location>
</feature>
<evidence type="ECO:0000256" key="6">
    <source>
        <dbReference type="ARBA" id="ARBA00022692"/>
    </source>
</evidence>
<dbReference type="AlphaFoldDB" id="A0A4Y7NIK3"/>
<feature type="transmembrane region" description="Helical" evidence="11">
    <location>
        <begin position="184"/>
        <end position="208"/>
    </location>
</feature>
<feature type="transmembrane region" description="Helical" evidence="11">
    <location>
        <begin position="125"/>
        <end position="144"/>
    </location>
</feature>
<feature type="transmembrane region" description="Helical" evidence="11">
    <location>
        <begin position="287"/>
        <end position="309"/>
    </location>
</feature>
<dbReference type="PANTHER" id="PTHR12646:SF0">
    <property type="entry name" value="DOL-P-MAN:MAN(5)GLCNAC(2)-PP-DOL ALPHA-1,3-MANNOSYLTRANSFERASE"/>
    <property type="match status" value="1"/>
</dbReference>
<feature type="transmembrane region" description="Helical" evidence="11">
    <location>
        <begin position="245"/>
        <end position="266"/>
    </location>
</feature>
<sequence length="443" mass="51118">MAPPGKPKRQRVPTKIQYLKAKLHSLSSKYLRRDFFWKLVFDPSLLWVSAILLFIAEIFVNILVIQRVPYTEIDWIAYMQEVEGVVNGTWDYSQLKGDTGPLVYPAGFVYIFTILYYITNYGKNIRLAQYIFCGFYLLTLALVFRIYHKSRKVPPYVLIFLCCTSYRVHSIYVLRLFNDPVAMIFLYAALNLFLDGYWSIGSVFFSLAVSIKMNILLFAPALLVAYITTQGYYGTFKQLSICAGIQLLLGAPFLVGNPVAYIVGSFNLGRVFLYEWTVNWRFLPEEIFINPIFHVSLLLLHVTVLALFASSWYRYLKSFAKLQPAGVNIVSQLFLLPLFTANFIGIAFSRSLHYQFYVWYFHTLPYLLWCTPYSNWMRLSILGFIELCWNTFPSTVFSSAILHVCHLAILAGIFSRIHPAEESAEVPKVSESSKQKVKKLKIK</sequence>
<feature type="transmembrane region" description="Helical" evidence="11">
    <location>
        <begin position="156"/>
        <end position="178"/>
    </location>
</feature>
<gene>
    <name evidence="12" type="primary">EOG090X04XE</name>
</gene>
<comment type="catalytic activity">
    <reaction evidence="10">
        <text>an alpha-D-Man-(1-&gt;2)-alpha-D-Man-(1-&gt;2)-alpha-D-Man-(1-&gt;3)-[alpha-D-Man-(1-&gt;6)]-beta-D-Man-(1-&gt;4)-beta-D-GlcNAc-(1-&gt;4)-alpha-D-GlcNAc-diphospho-di-trans,poly-cis-dolichol + a di-trans,poly-cis-dolichyl beta-D-mannosyl phosphate = an alpha-D-Man-(1-&gt;2)-alpha-D-Man-(1-&gt;2)-alpha-D-Man-(1-&gt;3)-[alpha-D-Man-(1-&gt;3)-alpha-D-Man-(1-&gt;6)]-beta-D-Man-(1-&gt;4)-beta-D-GlcNAc-(1-&gt;4)-alpha-D-GlcNAc-diphospho-di-trans,poly-cis-dolichol + a di-trans,poly-cis-dolichyl phosphate + H(+)</text>
        <dbReference type="Rhea" id="RHEA:29527"/>
        <dbReference type="Rhea" id="RHEA-COMP:19498"/>
        <dbReference type="Rhea" id="RHEA-COMP:19501"/>
        <dbReference type="Rhea" id="RHEA-COMP:19516"/>
        <dbReference type="Rhea" id="RHEA-COMP:19517"/>
        <dbReference type="ChEBI" id="CHEBI:15378"/>
        <dbReference type="ChEBI" id="CHEBI:57683"/>
        <dbReference type="ChEBI" id="CHEBI:58211"/>
        <dbReference type="ChEBI" id="CHEBI:132515"/>
        <dbReference type="ChEBI" id="CHEBI:132516"/>
        <dbReference type="EC" id="2.4.1.258"/>
    </reaction>
    <physiologicalReaction direction="left-to-right" evidence="10">
        <dbReference type="Rhea" id="RHEA:29528"/>
    </physiologicalReaction>
</comment>
<keyword evidence="4" id="KW-0328">Glycosyltransferase</keyword>
<dbReference type="EC" id="2.4.1.258" evidence="3"/>
<evidence type="ECO:0000256" key="2">
    <source>
        <dbReference type="ARBA" id="ARBA00004922"/>
    </source>
</evidence>
<comment type="subcellular location">
    <subcellularLocation>
        <location evidence="1">Endoplasmic reticulum membrane</location>
        <topology evidence="1">Multi-pass membrane protein</topology>
    </subcellularLocation>
</comment>
<reference evidence="12" key="1">
    <citation type="submission" date="2018-08" db="EMBL/GenBank/DDBJ databases">
        <authorList>
            <person name="Cornetti L."/>
        </authorList>
    </citation>
    <scope>NUCLEOTIDE SEQUENCE</scope>
    <source>
        <strain evidence="12">DE-FRO-2-1</strain>
    </source>
</reference>
<evidence type="ECO:0000256" key="11">
    <source>
        <dbReference type="SAM" id="Phobius"/>
    </source>
</evidence>
<dbReference type="GO" id="GO:0005789">
    <property type="term" value="C:endoplasmic reticulum membrane"/>
    <property type="evidence" value="ECO:0007669"/>
    <property type="project" value="UniProtKB-SubCell"/>
</dbReference>
<evidence type="ECO:0000256" key="8">
    <source>
        <dbReference type="ARBA" id="ARBA00022989"/>
    </source>
</evidence>
<dbReference type="GO" id="GO:0052925">
    <property type="term" value="F:dol-P-Man:Man(5)GlcNAc(2)-PP-Dol alpha-1,3-mannosyltransferase activity"/>
    <property type="evidence" value="ECO:0007669"/>
    <property type="project" value="UniProtKB-EC"/>
</dbReference>